<reference evidence="1 2" key="1">
    <citation type="submission" date="2022-08" db="EMBL/GenBank/DDBJ databases">
        <title>Reclassification of Massilia species as members of the genera Telluria, Duganella, Pseudoduganella, Mokoshia gen. nov. and Zemynaea gen. nov. using orthogonal and non-orthogonal genome-based approaches.</title>
        <authorList>
            <person name="Bowman J.P."/>
        </authorList>
    </citation>
    <scope>NUCLEOTIDE SEQUENCE [LARGE SCALE GENOMIC DNA]</scope>
    <source>
        <strain evidence="1 2">JCM 31606</strain>
    </source>
</reference>
<name>A0ABT2D5C3_9BURK</name>
<protein>
    <recommendedName>
        <fullName evidence="3">TonB-dependent receptor</fullName>
    </recommendedName>
</protein>
<dbReference type="RefSeq" id="WP_258814156.1">
    <property type="nucleotide sequence ID" value="NZ_JANUGU010000011.1"/>
</dbReference>
<gene>
    <name evidence="1" type="ORF">NX778_23100</name>
</gene>
<dbReference type="Proteomes" id="UP001204621">
    <property type="component" value="Unassembled WGS sequence"/>
</dbReference>
<organism evidence="1 2">
    <name type="scientific">Massilia terrae</name>
    <dbReference type="NCBI Taxonomy" id="1811224"/>
    <lineage>
        <taxon>Bacteria</taxon>
        <taxon>Pseudomonadati</taxon>
        <taxon>Pseudomonadota</taxon>
        <taxon>Betaproteobacteria</taxon>
        <taxon>Burkholderiales</taxon>
        <taxon>Oxalobacteraceae</taxon>
        <taxon>Telluria group</taxon>
        <taxon>Massilia</taxon>
    </lineage>
</organism>
<evidence type="ECO:0000313" key="1">
    <source>
        <dbReference type="EMBL" id="MCS0660966.1"/>
    </source>
</evidence>
<evidence type="ECO:0000313" key="2">
    <source>
        <dbReference type="Proteomes" id="UP001204621"/>
    </source>
</evidence>
<sequence>MDDNWRQQQAGFRAGRERDLDSASITGNLYRGHAEQAAPGVVNIAGSKQELGAVRTGGANLTGRWLHTLADGGSLSLQAYADFSRRQVPPTFTESLDIMDLQFQHSLPQRGRHGVVWGVAPVGRVHGAA</sequence>
<evidence type="ECO:0008006" key="3">
    <source>
        <dbReference type="Google" id="ProtNLM"/>
    </source>
</evidence>
<proteinExistence type="predicted"/>
<dbReference type="EMBL" id="JANUGU010000011">
    <property type="protein sequence ID" value="MCS0660966.1"/>
    <property type="molecule type" value="Genomic_DNA"/>
</dbReference>
<keyword evidence="2" id="KW-1185">Reference proteome</keyword>
<accession>A0ABT2D5C3</accession>
<comment type="caution">
    <text evidence="1">The sequence shown here is derived from an EMBL/GenBank/DDBJ whole genome shotgun (WGS) entry which is preliminary data.</text>
</comment>